<gene>
    <name evidence="1" type="ordered locus">TERTU_4407</name>
</gene>
<sequence length="91" mass="10038">MSHRKPSTPIAMRELLDRIAKTFPLHAPSSSVCSKRCVGCPKKMLEFLDAEASSWQAQLAAGREPTLGELHKLGKTAARLHRVFKLNSLIA</sequence>
<reference evidence="1 2" key="1">
    <citation type="journal article" date="2009" name="PLoS ONE">
        <title>The complete genome of Teredinibacter turnerae T7901: an intracellular endosymbiont of marine wood-boring bivalves (shipworms).</title>
        <authorList>
            <person name="Yang J.C."/>
            <person name="Madupu R."/>
            <person name="Durkin A.S."/>
            <person name="Ekborg N.A."/>
            <person name="Pedamallu C.S."/>
            <person name="Hostetler J.B."/>
            <person name="Radune D."/>
            <person name="Toms B.S."/>
            <person name="Henrissat B."/>
            <person name="Coutinho P.M."/>
            <person name="Schwarz S."/>
            <person name="Field L."/>
            <person name="Trindade-Silva A.E."/>
            <person name="Soares C.A.G."/>
            <person name="Elshahawi S."/>
            <person name="Hanora A."/>
            <person name="Schmidt E.W."/>
            <person name="Haygood M.G."/>
            <person name="Posfai J."/>
            <person name="Benner J."/>
            <person name="Madinger C."/>
            <person name="Nove J."/>
            <person name="Anton B."/>
            <person name="Chaudhary K."/>
            <person name="Foster J."/>
            <person name="Holman A."/>
            <person name="Kumar S."/>
            <person name="Lessard P.A."/>
            <person name="Luyten Y.A."/>
            <person name="Slatko B."/>
            <person name="Wood N."/>
            <person name="Wu B."/>
            <person name="Teplitski M."/>
            <person name="Mougous J.D."/>
            <person name="Ward N."/>
            <person name="Eisen J.A."/>
            <person name="Badger J.H."/>
            <person name="Distel D.L."/>
        </authorList>
    </citation>
    <scope>NUCLEOTIDE SEQUENCE [LARGE SCALE GENOMIC DNA]</scope>
    <source>
        <strain evidence="2">ATCC 39867 / T7901</strain>
    </source>
</reference>
<organism evidence="1 2">
    <name type="scientific">Teredinibacter turnerae (strain ATCC 39867 / T7901)</name>
    <dbReference type="NCBI Taxonomy" id="377629"/>
    <lineage>
        <taxon>Bacteria</taxon>
        <taxon>Pseudomonadati</taxon>
        <taxon>Pseudomonadota</taxon>
        <taxon>Gammaproteobacteria</taxon>
        <taxon>Cellvibrionales</taxon>
        <taxon>Cellvibrionaceae</taxon>
        <taxon>Teredinibacter</taxon>
    </lineage>
</organism>
<dbReference type="OrthoDB" id="6238348at2"/>
<keyword evidence="2" id="KW-1185">Reference proteome</keyword>
<evidence type="ECO:0000313" key="1">
    <source>
        <dbReference type="EMBL" id="ACR11575.1"/>
    </source>
</evidence>
<dbReference type="HOGENOM" id="CLU_162092_1_0_6"/>
<dbReference type="Proteomes" id="UP000009080">
    <property type="component" value="Chromosome"/>
</dbReference>
<evidence type="ECO:0000313" key="2">
    <source>
        <dbReference type="Proteomes" id="UP000009080"/>
    </source>
</evidence>
<dbReference type="AlphaFoldDB" id="C5BJ07"/>
<accession>C5BJ07</accession>
<dbReference type="STRING" id="377629.TERTU_4407"/>
<dbReference type="KEGG" id="ttu:TERTU_4407"/>
<protein>
    <submittedName>
        <fullName evidence="1">Uncharacterized protein</fullName>
    </submittedName>
</protein>
<dbReference type="RefSeq" id="WP_015817687.1">
    <property type="nucleotide sequence ID" value="NC_012997.1"/>
</dbReference>
<dbReference type="eggNOG" id="ENOG5032ZAU">
    <property type="taxonomic scope" value="Bacteria"/>
</dbReference>
<dbReference type="EMBL" id="CP001614">
    <property type="protein sequence ID" value="ACR11575.1"/>
    <property type="molecule type" value="Genomic_DNA"/>
</dbReference>
<proteinExistence type="predicted"/>
<name>C5BJ07_TERTT</name>